<dbReference type="Proteomes" id="UP000033452">
    <property type="component" value="Unassembled WGS sequence"/>
</dbReference>
<dbReference type="GO" id="GO:0016831">
    <property type="term" value="F:carboxy-lyase activity"/>
    <property type="evidence" value="ECO:0007669"/>
    <property type="project" value="InterPro"/>
</dbReference>
<comment type="caution">
    <text evidence="3">The sequence shown here is derived from an EMBL/GenBank/DDBJ whole genome shotgun (WGS) entry which is preliminary data.</text>
</comment>
<dbReference type="Pfam" id="PF04909">
    <property type="entry name" value="Amidohydro_2"/>
    <property type="match status" value="1"/>
</dbReference>
<reference evidence="3 4" key="1">
    <citation type="journal article" date="2015" name="BMC Genomics">
        <title>Genome mining reveals unlocked bioactive potential of marine Gram-negative bacteria.</title>
        <authorList>
            <person name="Machado H."/>
            <person name="Sonnenschein E.C."/>
            <person name="Melchiorsen J."/>
            <person name="Gram L."/>
        </authorList>
    </citation>
    <scope>NUCLEOTIDE SEQUENCE [LARGE SCALE GENOMIC DNA]</scope>
    <source>
        <strain evidence="3 4">S2471</strain>
    </source>
</reference>
<proteinExistence type="predicted"/>
<accession>A0A0F4QIM7</accession>
<dbReference type="Gene3D" id="3.20.20.140">
    <property type="entry name" value="Metal-dependent hydrolases"/>
    <property type="match status" value="1"/>
</dbReference>
<dbReference type="AlphaFoldDB" id="A0A0F4QIM7"/>
<evidence type="ECO:0000313" key="3">
    <source>
        <dbReference type="EMBL" id="KJZ06507.1"/>
    </source>
</evidence>
<protein>
    <recommendedName>
        <fullName evidence="2">Amidohydrolase-related domain-containing protein</fullName>
    </recommendedName>
</protein>
<feature type="domain" description="Amidohydrolase-related" evidence="2">
    <location>
        <begin position="93"/>
        <end position="363"/>
    </location>
</feature>
<dbReference type="RefSeq" id="WP_046006470.1">
    <property type="nucleotide sequence ID" value="NZ_JXYA01000047.1"/>
</dbReference>
<keyword evidence="4" id="KW-1185">Reference proteome</keyword>
<dbReference type="SUPFAM" id="SSF51556">
    <property type="entry name" value="Metallo-dependent hydrolases"/>
    <property type="match status" value="1"/>
</dbReference>
<dbReference type="EMBL" id="JXYA01000047">
    <property type="protein sequence ID" value="KJZ06507.1"/>
    <property type="molecule type" value="Genomic_DNA"/>
</dbReference>
<evidence type="ECO:0000256" key="1">
    <source>
        <dbReference type="ARBA" id="ARBA00023239"/>
    </source>
</evidence>
<gene>
    <name evidence="3" type="ORF">TW77_18540</name>
</gene>
<dbReference type="InterPro" id="IPR032466">
    <property type="entry name" value="Metal_Hydrolase"/>
</dbReference>
<name>A0A0F4QIM7_9GAMM</name>
<dbReference type="PANTHER" id="PTHR21240:SF28">
    <property type="entry name" value="ISO-OROTATE DECARBOXYLASE (EUROFUNG)"/>
    <property type="match status" value="1"/>
</dbReference>
<dbReference type="InterPro" id="IPR006680">
    <property type="entry name" value="Amidohydro-rel"/>
</dbReference>
<dbReference type="OrthoDB" id="8617321at2"/>
<evidence type="ECO:0000313" key="4">
    <source>
        <dbReference type="Proteomes" id="UP000033452"/>
    </source>
</evidence>
<organism evidence="3 4">
    <name type="scientific">Pseudoalteromonas rubra</name>
    <dbReference type="NCBI Taxonomy" id="43658"/>
    <lineage>
        <taxon>Bacteria</taxon>
        <taxon>Pseudomonadati</taxon>
        <taxon>Pseudomonadota</taxon>
        <taxon>Gammaproteobacteria</taxon>
        <taxon>Alteromonadales</taxon>
        <taxon>Pseudoalteromonadaceae</taxon>
        <taxon>Pseudoalteromonas</taxon>
    </lineage>
</organism>
<sequence length="368" mass="41977">MPNKIFDGDRHVIEPVSLWKEYTSEKTFSKYPIYLKNVPHKELTIPPVLMIGEHSVLSNWGPDIQVAAAIENENSIAERLAATCSKDQLLSMNDSGIEQALLFPSFAMYIVNHSEIDAQASLDFAAAYNRWLFDYIGSETDRLHGVGVISRHDPKTMVAQLETIAQFGWRMIKLRPEIIKGRSLGHPDYEAFWERCEQLGITVALHGGTHLAGSTVGTDRFTSRFGLHACSHPIEIQMAFLSLVESGVTERYPSLKFLLLEAGCSWVPYWLWRLDNICYTEFPSLIQHNIKMLPSEYFKRQFWLTIELGEPSIEDCIKTVGVDNLIYGSDFPHPDHLHLNDINIRNELDYLTPSEIDKILYSNYKALI</sequence>
<dbReference type="InterPro" id="IPR032465">
    <property type="entry name" value="ACMSD"/>
</dbReference>
<dbReference type="GO" id="GO:0016787">
    <property type="term" value="F:hydrolase activity"/>
    <property type="evidence" value="ECO:0007669"/>
    <property type="project" value="InterPro"/>
</dbReference>
<keyword evidence="1" id="KW-0456">Lyase</keyword>
<dbReference type="GO" id="GO:0019748">
    <property type="term" value="P:secondary metabolic process"/>
    <property type="evidence" value="ECO:0007669"/>
    <property type="project" value="TreeGrafter"/>
</dbReference>
<dbReference type="PATRIC" id="fig|43658.5.peg.3922"/>
<evidence type="ECO:0000259" key="2">
    <source>
        <dbReference type="Pfam" id="PF04909"/>
    </source>
</evidence>
<dbReference type="PANTHER" id="PTHR21240">
    <property type="entry name" value="2-AMINO-3-CARBOXYLMUCONATE-6-SEMIALDEHYDE DECARBOXYLASE"/>
    <property type="match status" value="1"/>
</dbReference>
<dbReference type="GO" id="GO:0005737">
    <property type="term" value="C:cytoplasm"/>
    <property type="evidence" value="ECO:0007669"/>
    <property type="project" value="TreeGrafter"/>
</dbReference>